<name>A0A9W6LXA3_9MICO</name>
<accession>A0A9W6LXA3</accession>
<dbReference type="PRINTS" id="PR00412">
    <property type="entry name" value="EPOXHYDRLASE"/>
</dbReference>
<dbReference type="EMBL" id="BSEJ01000010">
    <property type="protein sequence ID" value="GLJ62005.1"/>
    <property type="molecule type" value="Genomic_DNA"/>
</dbReference>
<dbReference type="InterPro" id="IPR000639">
    <property type="entry name" value="Epox_hydrolase-like"/>
</dbReference>
<organism evidence="2 3">
    <name type="scientific">Microbacterium barkeri</name>
    <dbReference type="NCBI Taxonomy" id="33917"/>
    <lineage>
        <taxon>Bacteria</taxon>
        <taxon>Bacillati</taxon>
        <taxon>Actinomycetota</taxon>
        <taxon>Actinomycetes</taxon>
        <taxon>Micrococcales</taxon>
        <taxon>Microbacteriaceae</taxon>
        <taxon>Microbacterium</taxon>
    </lineage>
</organism>
<feature type="domain" description="AB hydrolase-1" evidence="1">
    <location>
        <begin position="2"/>
        <end position="234"/>
    </location>
</feature>
<dbReference type="InterPro" id="IPR050266">
    <property type="entry name" value="AB_hydrolase_sf"/>
</dbReference>
<dbReference type="Pfam" id="PF00561">
    <property type="entry name" value="Abhydrolase_1"/>
    <property type="match status" value="1"/>
</dbReference>
<evidence type="ECO:0000313" key="2">
    <source>
        <dbReference type="EMBL" id="GLJ62005.1"/>
    </source>
</evidence>
<protein>
    <submittedName>
        <fullName evidence="2">2-hydroxy-6-oxohepta-2,4-dienoate hydrolase</fullName>
    </submittedName>
</protein>
<dbReference type="GO" id="GO:0016020">
    <property type="term" value="C:membrane"/>
    <property type="evidence" value="ECO:0007669"/>
    <property type="project" value="TreeGrafter"/>
</dbReference>
<reference evidence="2" key="2">
    <citation type="submission" date="2023-01" db="EMBL/GenBank/DDBJ databases">
        <authorList>
            <person name="Sun Q."/>
            <person name="Evtushenko L."/>
        </authorList>
    </citation>
    <scope>NUCLEOTIDE SEQUENCE</scope>
    <source>
        <strain evidence="2">VKM Ac-1020</strain>
    </source>
</reference>
<dbReference type="PANTHER" id="PTHR43798">
    <property type="entry name" value="MONOACYLGLYCEROL LIPASE"/>
    <property type="match status" value="1"/>
</dbReference>
<proteinExistence type="predicted"/>
<keyword evidence="3" id="KW-1185">Reference proteome</keyword>
<reference evidence="2" key="1">
    <citation type="journal article" date="2014" name="Int. J. Syst. Evol. Microbiol.">
        <title>Complete genome sequence of Corynebacterium casei LMG S-19264T (=DSM 44701T), isolated from a smear-ripened cheese.</title>
        <authorList>
            <consortium name="US DOE Joint Genome Institute (JGI-PGF)"/>
            <person name="Walter F."/>
            <person name="Albersmeier A."/>
            <person name="Kalinowski J."/>
            <person name="Ruckert C."/>
        </authorList>
    </citation>
    <scope>NUCLEOTIDE SEQUENCE</scope>
    <source>
        <strain evidence="2">VKM Ac-1020</strain>
    </source>
</reference>
<dbReference type="AlphaFoldDB" id="A0A9W6LXA3"/>
<comment type="caution">
    <text evidence="2">The sequence shown here is derived from an EMBL/GenBank/DDBJ whole genome shotgun (WGS) entry which is preliminary data.</text>
</comment>
<dbReference type="SUPFAM" id="SSF53474">
    <property type="entry name" value="alpha/beta-Hydrolases"/>
    <property type="match status" value="1"/>
</dbReference>
<sequence length="242" mass="25043">MGNSAEWADVAPRVTGRVAIVDTPGFGLSDPLPSPIDDWGRACASWLLDVVDALGAAHLRLVGCSMGGFATIRFAAAHPDRVAGLTLAGSAGGLFADIGLFLRLWTVPGVGKAVSRLPLRDPEAVRRRMFGPYVADPARIADDVLAVALAGVNLPGAREASRAVIRSVADARGWKPAARVDAVLVVADVPTAFVWGDADIHASPDVARALAAQMSAARVVVVPAAGHIPHLDHPDAVADAIR</sequence>
<evidence type="ECO:0000259" key="1">
    <source>
        <dbReference type="Pfam" id="PF00561"/>
    </source>
</evidence>
<gene>
    <name evidence="2" type="ORF">GCM10017576_21350</name>
</gene>
<dbReference type="GO" id="GO:0016787">
    <property type="term" value="F:hydrolase activity"/>
    <property type="evidence" value="ECO:0007669"/>
    <property type="project" value="UniProtKB-KW"/>
</dbReference>
<evidence type="ECO:0000313" key="3">
    <source>
        <dbReference type="Proteomes" id="UP001142462"/>
    </source>
</evidence>
<dbReference type="InterPro" id="IPR029058">
    <property type="entry name" value="AB_hydrolase_fold"/>
</dbReference>
<dbReference type="InterPro" id="IPR000073">
    <property type="entry name" value="AB_hydrolase_1"/>
</dbReference>
<dbReference type="PANTHER" id="PTHR43798:SF33">
    <property type="entry name" value="HYDROLASE, PUTATIVE (AFU_ORTHOLOGUE AFUA_2G14860)-RELATED"/>
    <property type="match status" value="1"/>
</dbReference>
<dbReference type="PRINTS" id="PR00111">
    <property type="entry name" value="ABHYDROLASE"/>
</dbReference>
<keyword evidence="2" id="KW-0378">Hydrolase</keyword>
<dbReference type="Proteomes" id="UP001142462">
    <property type="component" value="Unassembled WGS sequence"/>
</dbReference>
<dbReference type="Gene3D" id="3.40.50.1820">
    <property type="entry name" value="alpha/beta hydrolase"/>
    <property type="match status" value="1"/>
</dbReference>